<dbReference type="SUPFAM" id="SSF46689">
    <property type="entry name" value="Homeodomain-like"/>
    <property type="match status" value="1"/>
</dbReference>
<evidence type="ECO:0000313" key="4">
    <source>
        <dbReference type="EMBL" id="GLS13841.1"/>
    </source>
</evidence>
<dbReference type="PRINTS" id="PR00455">
    <property type="entry name" value="HTHTETR"/>
</dbReference>
<dbReference type="Proteomes" id="UP001156903">
    <property type="component" value="Unassembled WGS sequence"/>
</dbReference>
<organism evidence="4 5">
    <name type="scientific">Hydrogenophaga electricum</name>
    <dbReference type="NCBI Taxonomy" id="1230953"/>
    <lineage>
        <taxon>Bacteria</taxon>
        <taxon>Pseudomonadati</taxon>
        <taxon>Pseudomonadota</taxon>
        <taxon>Betaproteobacteria</taxon>
        <taxon>Burkholderiales</taxon>
        <taxon>Comamonadaceae</taxon>
        <taxon>Hydrogenophaga</taxon>
    </lineage>
</organism>
<keyword evidence="1 2" id="KW-0238">DNA-binding</keyword>
<dbReference type="InterPro" id="IPR001647">
    <property type="entry name" value="HTH_TetR"/>
</dbReference>
<sequence>MTNNSRSTVFTMARPSSQADQALIAAGRLLYPAHGCAGLSVRRVAEQAGVKPGLFHYHFESKDAFLTAVLQGVYEDLFSELSEAASGPAAPLVRLKAVLQRLGRALRERGELLVRVLGDVAQGEPAALAFVQRNAPRHLGLLTGLMAEAERAGQIAPMPPLRRMGFVMGAVAAPLLAGRGLRALALQHPLIVDRLDEDMLSDAATEQRIEMVLVALCAGKDKPCA</sequence>
<protein>
    <recommendedName>
        <fullName evidence="3">HTH tetR-type domain-containing protein</fullName>
    </recommendedName>
</protein>
<comment type="caution">
    <text evidence="4">The sequence shown here is derived from an EMBL/GenBank/DDBJ whole genome shotgun (WGS) entry which is preliminary data.</text>
</comment>
<dbReference type="PANTHER" id="PTHR30055">
    <property type="entry name" value="HTH-TYPE TRANSCRIPTIONAL REGULATOR RUTR"/>
    <property type="match status" value="1"/>
</dbReference>
<dbReference type="Gene3D" id="1.10.10.60">
    <property type="entry name" value="Homeodomain-like"/>
    <property type="match status" value="1"/>
</dbReference>
<dbReference type="InterPro" id="IPR050109">
    <property type="entry name" value="HTH-type_TetR-like_transc_reg"/>
</dbReference>
<evidence type="ECO:0000259" key="3">
    <source>
        <dbReference type="PROSITE" id="PS50977"/>
    </source>
</evidence>
<keyword evidence="5" id="KW-1185">Reference proteome</keyword>
<dbReference type="InterPro" id="IPR009057">
    <property type="entry name" value="Homeodomain-like_sf"/>
</dbReference>
<proteinExistence type="predicted"/>
<gene>
    <name evidence="4" type="ORF">GCM10007935_12710</name>
</gene>
<feature type="domain" description="HTH tetR-type" evidence="3">
    <location>
        <begin position="17"/>
        <end position="77"/>
    </location>
</feature>
<evidence type="ECO:0000256" key="1">
    <source>
        <dbReference type="ARBA" id="ARBA00023125"/>
    </source>
</evidence>
<evidence type="ECO:0000313" key="5">
    <source>
        <dbReference type="Proteomes" id="UP001156903"/>
    </source>
</evidence>
<dbReference type="EMBL" id="BSPB01000007">
    <property type="protein sequence ID" value="GLS13841.1"/>
    <property type="molecule type" value="Genomic_DNA"/>
</dbReference>
<evidence type="ECO:0000256" key="2">
    <source>
        <dbReference type="PROSITE-ProRule" id="PRU00335"/>
    </source>
</evidence>
<reference evidence="5" key="1">
    <citation type="journal article" date="2019" name="Int. J. Syst. Evol. Microbiol.">
        <title>The Global Catalogue of Microorganisms (GCM) 10K type strain sequencing project: providing services to taxonomists for standard genome sequencing and annotation.</title>
        <authorList>
            <consortium name="The Broad Institute Genomics Platform"/>
            <consortium name="The Broad Institute Genome Sequencing Center for Infectious Disease"/>
            <person name="Wu L."/>
            <person name="Ma J."/>
        </authorList>
    </citation>
    <scope>NUCLEOTIDE SEQUENCE [LARGE SCALE GENOMIC DNA]</scope>
    <source>
        <strain evidence="5">NBRC 109341</strain>
    </source>
</reference>
<dbReference type="PROSITE" id="PS50977">
    <property type="entry name" value="HTH_TETR_2"/>
    <property type="match status" value="1"/>
</dbReference>
<dbReference type="PANTHER" id="PTHR30055:SF219">
    <property type="entry name" value="TRANSCRIPTIONAL REGULATORY PROTEIN"/>
    <property type="match status" value="1"/>
</dbReference>
<dbReference type="Pfam" id="PF00440">
    <property type="entry name" value="TetR_N"/>
    <property type="match status" value="1"/>
</dbReference>
<feature type="DNA-binding region" description="H-T-H motif" evidence="2">
    <location>
        <begin position="40"/>
        <end position="59"/>
    </location>
</feature>
<dbReference type="Gene3D" id="1.10.357.10">
    <property type="entry name" value="Tetracycline Repressor, domain 2"/>
    <property type="match status" value="1"/>
</dbReference>
<name>A0ABQ6C0H2_9BURK</name>
<accession>A0ABQ6C0H2</accession>